<keyword evidence="2" id="KW-1185">Reference proteome</keyword>
<dbReference type="RefSeq" id="WP_248907166.1">
    <property type="nucleotide sequence ID" value="NZ_CP109979.1"/>
</dbReference>
<comment type="caution">
    <text evidence="1">The sequence shown here is derived from an EMBL/GenBank/DDBJ whole genome shotgun (WGS) entry which is preliminary data.</text>
</comment>
<evidence type="ECO:0000313" key="1">
    <source>
        <dbReference type="EMBL" id="MFC7190382.1"/>
    </source>
</evidence>
<proteinExistence type="predicted"/>
<accession>A0ABD5YR27</accession>
<protein>
    <submittedName>
        <fullName evidence="1">Uncharacterized protein</fullName>
    </submittedName>
</protein>
<gene>
    <name evidence="1" type="ORF">ACFQL7_11305</name>
</gene>
<organism evidence="1 2">
    <name type="scientific">Halocatena marina</name>
    <dbReference type="NCBI Taxonomy" id="2934937"/>
    <lineage>
        <taxon>Archaea</taxon>
        <taxon>Methanobacteriati</taxon>
        <taxon>Methanobacteriota</taxon>
        <taxon>Stenosarchaea group</taxon>
        <taxon>Halobacteria</taxon>
        <taxon>Halobacteriales</taxon>
        <taxon>Natronomonadaceae</taxon>
        <taxon>Halocatena</taxon>
    </lineage>
</organism>
<dbReference type="EMBL" id="JBHTAX010000001">
    <property type="protein sequence ID" value="MFC7190382.1"/>
    <property type="molecule type" value="Genomic_DNA"/>
</dbReference>
<dbReference type="AlphaFoldDB" id="A0ABD5YR27"/>
<sequence length="171" mass="19460">MMDPAQWSSEKKETRLQQMFEEAQQRIGDGPGFMNVTFEGDIPMYQYRSGCHTVTKVDDRKDAAMLNVSERHGLEIPANYTDPDFPNSMVLRVLYWAVDRLFSLKQPSSDVECVMACHSQPVNASDEYIIFEDICKIVYGCTVDTVSDVTIHVTDIGIFSDDEEVISWTEV</sequence>
<dbReference type="Proteomes" id="UP001596417">
    <property type="component" value="Unassembled WGS sequence"/>
</dbReference>
<reference evidence="1 2" key="1">
    <citation type="journal article" date="2019" name="Int. J. Syst. Evol. Microbiol.">
        <title>The Global Catalogue of Microorganisms (GCM) 10K type strain sequencing project: providing services to taxonomists for standard genome sequencing and annotation.</title>
        <authorList>
            <consortium name="The Broad Institute Genomics Platform"/>
            <consortium name="The Broad Institute Genome Sequencing Center for Infectious Disease"/>
            <person name="Wu L."/>
            <person name="Ma J."/>
        </authorList>
    </citation>
    <scope>NUCLEOTIDE SEQUENCE [LARGE SCALE GENOMIC DNA]</scope>
    <source>
        <strain evidence="1 2">RDMS1</strain>
    </source>
</reference>
<name>A0ABD5YR27_9EURY</name>
<dbReference type="GeneID" id="76199980"/>
<evidence type="ECO:0000313" key="2">
    <source>
        <dbReference type="Proteomes" id="UP001596417"/>
    </source>
</evidence>